<dbReference type="PROSITE" id="PS00028">
    <property type="entry name" value="ZINC_FINGER_C2H2_1"/>
    <property type="match status" value="3"/>
</dbReference>
<feature type="compositionally biased region" description="Basic and acidic residues" evidence="7">
    <location>
        <begin position="13"/>
        <end position="26"/>
    </location>
</feature>
<evidence type="ECO:0000313" key="10">
    <source>
        <dbReference type="Proteomes" id="UP001266305"/>
    </source>
</evidence>
<organism evidence="9 10">
    <name type="scientific">Saguinus oedipus</name>
    <name type="common">Cotton-top tamarin</name>
    <name type="synonym">Oedipomidas oedipus</name>
    <dbReference type="NCBI Taxonomy" id="9490"/>
    <lineage>
        <taxon>Eukaryota</taxon>
        <taxon>Metazoa</taxon>
        <taxon>Chordata</taxon>
        <taxon>Craniata</taxon>
        <taxon>Vertebrata</taxon>
        <taxon>Euteleostomi</taxon>
        <taxon>Mammalia</taxon>
        <taxon>Eutheria</taxon>
        <taxon>Euarchontoglires</taxon>
        <taxon>Primates</taxon>
        <taxon>Haplorrhini</taxon>
        <taxon>Platyrrhini</taxon>
        <taxon>Cebidae</taxon>
        <taxon>Callitrichinae</taxon>
        <taxon>Saguinus</taxon>
    </lineage>
</organism>
<sequence length="303" mass="33820">MSQQVKKRAKTRSQKEPYGRAADALRPRQGQASQDLQAETEPVGVVWALCDDRVSAEPGLRAPGEDDFSDCYVECIVRGEFSQPSLEEDTLFMSLQYLKKESEQELAEKVLEASSLLECSLEEYVNKGVKKALPQKTVGENSLEYSEYTTSKKLPPGGIPDMDLPDPKQLTELVRKQLPVNNGCGGLDPIACPQSGCTRKLRDLAALRKHVVIHGPRNHVCAECGKAFTESSKLKRHFVVHTGERPFQCTFAGCGKRFSLDFNLRTHVRIHTGEKRFACPFEGCRKKFTQSSNLKAHILTHAE</sequence>
<dbReference type="PANTHER" id="PTHR14003">
    <property type="entry name" value="TRANSCRIPTIONAL REPRESSOR PROTEIN YY"/>
    <property type="match status" value="1"/>
</dbReference>
<keyword evidence="10" id="KW-1185">Reference proteome</keyword>
<dbReference type="PROSITE" id="PS50157">
    <property type="entry name" value="ZINC_FINGER_C2H2_2"/>
    <property type="match status" value="3"/>
</dbReference>
<feature type="compositionally biased region" description="Basic residues" evidence="7">
    <location>
        <begin position="1"/>
        <end position="12"/>
    </location>
</feature>
<evidence type="ECO:0000259" key="8">
    <source>
        <dbReference type="PROSITE" id="PS50157"/>
    </source>
</evidence>
<keyword evidence="3 6" id="KW-0863">Zinc-finger</keyword>
<dbReference type="EMBL" id="JASSZA010000003">
    <property type="protein sequence ID" value="KAK2114904.1"/>
    <property type="molecule type" value="Genomic_DNA"/>
</dbReference>
<dbReference type="Pfam" id="PF00096">
    <property type="entry name" value="zf-C2H2"/>
    <property type="match status" value="3"/>
</dbReference>
<name>A0ABQ9VZX4_SAGOE</name>
<comment type="caution">
    <text evidence="9">The sequence shown here is derived from an EMBL/GenBank/DDBJ whole genome shotgun (WGS) entry which is preliminary data.</text>
</comment>
<dbReference type="Gene3D" id="3.30.160.60">
    <property type="entry name" value="Classic Zinc Finger"/>
    <property type="match status" value="4"/>
</dbReference>
<keyword evidence="4" id="KW-0862">Zinc</keyword>
<dbReference type="InterPro" id="IPR036236">
    <property type="entry name" value="Znf_C2H2_sf"/>
</dbReference>
<accession>A0ABQ9VZX4</accession>
<evidence type="ECO:0000313" key="9">
    <source>
        <dbReference type="EMBL" id="KAK2114904.1"/>
    </source>
</evidence>
<keyword evidence="5" id="KW-0238">DNA-binding</keyword>
<protein>
    <submittedName>
        <fullName evidence="9">Zinc finger protein 42</fullName>
    </submittedName>
</protein>
<keyword evidence="2" id="KW-0677">Repeat</keyword>
<evidence type="ECO:0000256" key="4">
    <source>
        <dbReference type="ARBA" id="ARBA00022833"/>
    </source>
</evidence>
<reference evidence="9 10" key="1">
    <citation type="submission" date="2023-05" db="EMBL/GenBank/DDBJ databases">
        <title>B98-5 Cell Line De Novo Hybrid Assembly: An Optical Mapping Approach.</title>
        <authorList>
            <person name="Kananen K."/>
            <person name="Auerbach J.A."/>
            <person name="Kautto E."/>
            <person name="Blachly J.S."/>
        </authorList>
    </citation>
    <scope>NUCLEOTIDE SEQUENCE [LARGE SCALE GENOMIC DNA]</scope>
    <source>
        <strain evidence="9">B95-8</strain>
        <tissue evidence="9">Cell line</tissue>
    </source>
</reference>
<dbReference type="PANTHER" id="PTHR14003:SF8">
    <property type="entry name" value="ZINC FINGER PROTEIN 42 HOMOLOG"/>
    <property type="match status" value="1"/>
</dbReference>
<evidence type="ECO:0000256" key="3">
    <source>
        <dbReference type="ARBA" id="ARBA00022771"/>
    </source>
</evidence>
<feature type="domain" description="C2H2-type" evidence="8">
    <location>
        <begin position="247"/>
        <end position="276"/>
    </location>
</feature>
<feature type="domain" description="C2H2-type" evidence="8">
    <location>
        <begin position="219"/>
        <end position="246"/>
    </location>
</feature>
<dbReference type="SUPFAM" id="SSF57667">
    <property type="entry name" value="beta-beta-alpha zinc fingers"/>
    <property type="match status" value="3"/>
</dbReference>
<gene>
    <name evidence="9" type="primary">ZFP42</name>
    <name evidence="9" type="ORF">P7K49_005529</name>
</gene>
<evidence type="ECO:0000256" key="7">
    <source>
        <dbReference type="SAM" id="MobiDB-lite"/>
    </source>
</evidence>
<dbReference type="Proteomes" id="UP001266305">
    <property type="component" value="Unassembled WGS sequence"/>
</dbReference>
<feature type="domain" description="C2H2-type" evidence="8">
    <location>
        <begin position="277"/>
        <end position="303"/>
    </location>
</feature>
<proteinExistence type="predicted"/>
<evidence type="ECO:0000256" key="2">
    <source>
        <dbReference type="ARBA" id="ARBA00022737"/>
    </source>
</evidence>
<keyword evidence="1" id="KW-0479">Metal-binding</keyword>
<dbReference type="SMART" id="SM00355">
    <property type="entry name" value="ZnF_C2H2"/>
    <property type="match status" value="4"/>
</dbReference>
<evidence type="ECO:0000256" key="6">
    <source>
        <dbReference type="PROSITE-ProRule" id="PRU00042"/>
    </source>
</evidence>
<dbReference type="InterPro" id="IPR013087">
    <property type="entry name" value="Znf_C2H2_type"/>
</dbReference>
<evidence type="ECO:0000256" key="1">
    <source>
        <dbReference type="ARBA" id="ARBA00022723"/>
    </source>
</evidence>
<evidence type="ECO:0000256" key="5">
    <source>
        <dbReference type="ARBA" id="ARBA00023125"/>
    </source>
</evidence>
<feature type="region of interest" description="Disordered" evidence="7">
    <location>
        <begin position="1"/>
        <end position="38"/>
    </location>
</feature>